<sequence length="199" mass="24243">MKITKIERAKRNKEKVNIFIDEKFSLSTYDQLLLKFDLFSGKEVDDNLIENLKKETQIYDSKRYLYNIISRKRYTEQKLREKLLIRKVDKEIIETLILEFKNNGLIDDISYLKDYLDYLSSQKKYSKREIENKIFSKFKGNVDRNYIKDFLDSYDEKEVLQNLLKREKNLDEKVIQRYYRKGFDYETLKEMFDNLKKGG</sequence>
<dbReference type="PANTHER" id="PTHR33602:SF1">
    <property type="entry name" value="REGULATORY PROTEIN RECX FAMILY PROTEIN"/>
    <property type="match status" value="1"/>
</dbReference>
<evidence type="ECO:0000256" key="5">
    <source>
        <dbReference type="HAMAP-Rule" id="MF_01114"/>
    </source>
</evidence>
<dbReference type="PANTHER" id="PTHR33602">
    <property type="entry name" value="REGULATORY PROTEIN RECX FAMILY PROTEIN"/>
    <property type="match status" value="1"/>
</dbReference>
<comment type="subcellular location">
    <subcellularLocation>
        <location evidence="1 5">Cytoplasm</location>
    </subcellularLocation>
</comment>
<dbReference type="EMBL" id="DSTT01000002">
    <property type="protein sequence ID" value="HFK23419.1"/>
    <property type="molecule type" value="Genomic_DNA"/>
</dbReference>
<name>A0A7C3N6A0_UNCW3</name>
<dbReference type="GO" id="GO:0005737">
    <property type="term" value="C:cytoplasm"/>
    <property type="evidence" value="ECO:0007669"/>
    <property type="project" value="UniProtKB-SubCell"/>
</dbReference>
<comment type="caution">
    <text evidence="6">The sequence shown here is derived from an EMBL/GenBank/DDBJ whole genome shotgun (WGS) entry which is preliminary data.</text>
</comment>
<proteinExistence type="inferred from homology"/>
<dbReference type="Gene3D" id="1.10.10.10">
    <property type="entry name" value="Winged helix-like DNA-binding domain superfamily/Winged helix DNA-binding domain"/>
    <property type="match status" value="1"/>
</dbReference>
<dbReference type="HAMAP" id="MF_01114">
    <property type="entry name" value="RecX"/>
    <property type="match status" value="1"/>
</dbReference>
<evidence type="ECO:0000256" key="2">
    <source>
        <dbReference type="ARBA" id="ARBA00009695"/>
    </source>
</evidence>
<accession>A0A7C3N6A0</accession>
<evidence type="ECO:0000256" key="3">
    <source>
        <dbReference type="ARBA" id="ARBA00018111"/>
    </source>
</evidence>
<comment type="function">
    <text evidence="5">Modulates RecA activity.</text>
</comment>
<evidence type="ECO:0000256" key="1">
    <source>
        <dbReference type="ARBA" id="ARBA00004496"/>
    </source>
</evidence>
<keyword evidence="4 5" id="KW-0963">Cytoplasm</keyword>
<evidence type="ECO:0000313" key="6">
    <source>
        <dbReference type="EMBL" id="HFK23419.1"/>
    </source>
</evidence>
<reference evidence="6" key="1">
    <citation type="journal article" date="2020" name="mSystems">
        <title>Genome- and Community-Level Interaction Insights into Carbon Utilization and Element Cycling Functions of Hydrothermarchaeota in Hydrothermal Sediment.</title>
        <authorList>
            <person name="Zhou Z."/>
            <person name="Liu Y."/>
            <person name="Xu W."/>
            <person name="Pan J."/>
            <person name="Luo Z.H."/>
            <person name="Li M."/>
        </authorList>
    </citation>
    <scope>NUCLEOTIDE SEQUENCE [LARGE SCALE GENOMIC DNA]</scope>
    <source>
        <strain evidence="6">SpSt-464</strain>
    </source>
</reference>
<organism evidence="6">
    <name type="scientific">candidate division WOR-3 bacterium</name>
    <dbReference type="NCBI Taxonomy" id="2052148"/>
    <lineage>
        <taxon>Bacteria</taxon>
        <taxon>Bacteria division WOR-3</taxon>
    </lineage>
</organism>
<gene>
    <name evidence="5" type="primary">recX</name>
    <name evidence="6" type="ORF">ENS15_02020</name>
</gene>
<dbReference type="InterPro" id="IPR003783">
    <property type="entry name" value="Regulatory_RecX"/>
</dbReference>
<dbReference type="AlphaFoldDB" id="A0A7C3N6A0"/>
<dbReference type="GO" id="GO:0006282">
    <property type="term" value="P:regulation of DNA repair"/>
    <property type="evidence" value="ECO:0007669"/>
    <property type="project" value="UniProtKB-UniRule"/>
</dbReference>
<comment type="similarity">
    <text evidence="2 5">Belongs to the RecX family.</text>
</comment>
<protein>
    <recommendedName>
        <fullName evidence="3 5">Regulatory protein RecX</fullName>
    </recommendedName>
</protein>
<evidence type="ECO:0000256" key="4">
    <source>
        <dbReference type="ARBA" id="ARBA00022490"/>
    </source>
</evidence>
<dbReference type="InterPro" id="IPR036388">
    <property type="entry name" value="WH-like_DNA-bd_sf"/>
</dbReference>